<dbReference type="Pfam" id="PF04969">
    <property type="entry name" value="CS"/>
    <property type="match status" value="1"/>
</dbReference>
<accession>A0ABR4N5V3</accession>
<evidence type="ECO:0000256" key="3">
    <source>
        <dbReference type="ARBA" id="ARBA00018915"/>
    </source>
</evidence>
<dbReference type="CDD" id="cd06467">
    <property type="entry name" value="p23_NUDC_like"/>
    <property type="match status" value="1"/>
</dbReference>
<sequence length="795" mass="85761">MIQTTTPHIDRALLNPKFDGFKLSTQLLAVTAAPLPRPLSGLLPACPFRLLELFGRLNRLTAGPDGRSALFVDGRARAVMLVDLHDTLRVTQLHALQAPDPAGSPGRAAAAAASARLRHPPSVVLATPRLMLVSDGVGSLEVFELDAASRSATRLASVHSPRRSELPTHGMFVWAACELADGELLVCVQSAFEVDTGAAPGSHRPSKQIRFMLDLLRVQIPRHHHSHHHHQHHQHHHAENQNGDQMHADYHACSKNVIADVVMSLQGDSAPYFVQIEPDEPAICVGAPSAFEPLIVATDADPSAALSSDIVPSVAPGSVAEVPDAMLVAGDVAAIPALPPYAWSQAGDEVTVYVHLARAPVDKTDLRILFHDSRISVRSLRSETPLLEGPLFDSIQSSECLWTLERSHLITLYMPKRNANTRWPHLFEHDDGVLETLDSNTLAEFRERMAKYHGPGDGAASPQRAAFRAAGSAAADAADDTMLGGSAHTRFQTVTERQESVDFEGASFCVGRFAVLQAHAGEHTRKRSHFASDSRCSSPHAPAAVRCAQTHQSLMPGLTWLGPVLGVPPTDPTQGSEADPAGFVAQSDVDGLVFGLASQMRFAHVGTVSALGFVQASKRDKKLVCVSRDVAYAFVLESRQYLYIYERDQPGQATARQLVVDLAAAAAAAGSDAGAVLGMAQLGPTEQAKLRLNREQEDGGAIGAGHWEQQRQAWRASHRPYDPQAAASQAFRSHPALVDVNETHYEAVYQSLITGRRFTQGVPLSFVTTILIHGWRKEGMVPMDWPPLAPGEGSR</sequence>
<comment type="caution">
    <text evidence="7">The sequence shown here is derived from an EMBL/GenBank/DDBJ whole genome shotgun (WGS) entry which is preliminary data.</text>
</comment>
<evidence type="ECO:0000313" key="7">
    <source>
        <dbReference type="EMBL" id="KAL2914890.1"/>
    </source>
</evidence>
<dbReference type="InterPro" id="IPR037895">
    <property type="entry name" value="NUDCD1"/>
</dbReference>
<evidence type="ECO:0000256" key="2">
    <source>
        <dbReference type="ARBA" id="ARBA00004496"/>
    </source>
</evidence>
<organism evidence="7 8">
    <name type="scientific">Polyrhizophydium stewartii</name>
    <dbReference type="NCBI Taxonomy" id="2732419"/>
    <lineage>
        <taxon>Eukaryota</taxon>
        <taxon>Fungi</taxon>
        <taxon>Fungi incertae sedis</taxon>
        <taxon>Chytridiomycota</taxon>
        <taxon>Chytridiomycota incertae sedis</taxon>
        <taxon>Chytridiomycetes</taxon>
        <taxon>Rhizophydiales</taxon>
        <taxon>Rhizophydiales incertae sedis</taxon>
        <taxon>Polyrhizophydium</taxon>
    </lineage>
</organism>
<dbReference type="PANTHER" id="PTHR21664:SF1">
    <property type="entry name" value="NUDC DOMAIN-CONTAINING PROTEIN 1"/>
    <property type="match status" value="1"/>
</dbReference>
<dbReference type="Pfam" id="PF13259">
    <property type="entry name" value="clamp_Gag1-like"/>
    <property type="match status" value="1"/>
</dbReference>
<evidence type="ECO:0000256" key="1">
    <source>
        <dbReference type="ARBA" id="ARBA00004123"/>
    </source>
</evidence>
<dbReference type="PANTHER" id="PTHR21664">
    <property type="entry name" value="CHRONIC MYELOGENOUS LEUKEMIA TUMOR ANTIGEN 66"/>
    <property type="match status" value="1"/>
</dbReference>
<reference evidence="7 8" key="1">
    <citation type="submission" date="2023-09" db="EMBL/GenBank/DDBJ databases">
        <title>Pangenome analysis of Batrachochytrium dendrobatidis and related Chytrids.</title>
        <authorList>
            <person name="Yacoub M.N."/>
            <person name="Stajich J.E."/>
            <person name="James T.Y."/>
        </authorList>
    </citation>
    <scope>NUCLEOTIDE SEQUENCE [LARGE SCALE GENOMIC DNA]</scope>
    <source>
        <strain evidence="7 8">JEL0888</strain>
    </source>
</reference>
<dbReference type="SUPFAM" id="SSF49764">
    <property type="entry name" value="HSP20-like chaperones"/>
    <property type="match status" value="1"/>
</dbReference>
<evidence type="ECO:0000256" key="4">
    <source>
        <dbReference type="ARBA" id="ARBA00022490"/>
    </source>
</evidence>
<dbReference type="InterPro" id="IPR025124">
    <property type="entry name" value="Gag1-like_clamp"/>
</dbReference>
<name>A0ABR4N5V3_9FUNG</name>
<keyword evidence="4" id="KW-0963">Cytoplasm</keyword>
<feature type="domain" description="CS" evidence="6">
    <location>
        <begin position="336"/>
        <end position="427"/>
    </location>
</feature>
<keyword evidence="5" id="KW-0539">Nucleus</keyword>
<proteinExistence type="predicted"/>
<dbReference type="EMBL" id="JADGIZ020000029">
    <property type="protein sequence ID" value="KAL2914890.1"/>
    <property type="molecule type" value="Genomic_DNA"/>
</dbReference>
<evidence type="ECO:0000313" key="8">
    <source>
        <dbReference type="Proteomes" id="UP001527925"/>
    </source>
</evidence>
<evidence type="ECO:0000256" key="5">
    <source>
        <dbReference type="ARBA" id="ARBA00023242"/>
    </source>
</evidence>
<evidence type="ECO:0000259" key="6">
    <source>
        <dbReference type="PROSITE" id="PS51203"/>
    </source>
</evidence>
<keyword evidence="8" id="KW-1185">Reference proteome</keyword>
<dbReference type="Proteomes" id="UP001527925">
    <property type="component" value="Unassembled WGS sequence"/>
</dbReference>
<dbReference type="InterPro" id="IPR008978">
    <property type="entry name" value="HSP20-like_chaperone"/>
</dbReference>
<dbReference type="Gene3D" id="2.60.40.790">
    <property type="match status" value="1"/>
</dbReference>
<dbReference type="InterPro" id="IPR007052">
    <property type="entry name" value="CS_dom"/>
</dbReference>
<gene>
    <name evidence="7" type="ORF">HK105_205634</name>
</gene>
<protein>
    <recommendedName>
        <fullName evidence="3">NudC domain-containing protein 1</fullName>
    </recommendedName>
</protein>
<dbReference type="PROSITE" id="PS51203">
    <property type="entry name" value="CS"/>
    <property type="match status" value="1"/>
</dbReference>
<comment type="subcellular location">
    <subcellularLocation>
        <location evidence="2">Cytoplasm</location>
    </subcellularLocation>
    <subcellularLocation>
        <location evidence="1">Nucleus</location>
    </subcellularLocation>
</comment>